<dbReference type="EMBL" id="QWEH01000007">
    <property type="protein sequence ID" value="RHW31928.1"/>
    <property type="molecule type" value="Genomic_DNA"/>
</dbReference>
<name>A0A417YGH8_9BACI</name>
<reference evidence="1 2" key="1">
    <citation type="journal article" date="2007" name="Int. J. Syst. Evol. Microbiol.">
        <title>Oceanobacillus profundus sp. nov., isolated from a deep-sea sediment core.</title>
        <authorList>
            <person name="Kim Y.G."/>
            <person name="Choi D.H."/>
            <person name="Hyun S."/>
            <person name="Cho B.C."/>
        </authorList>
    </citation>
    <scope>NUCLEOTIDE SEQUENCE [LARGE SCALE GENOMIC DNA]</scope>
    <source>
        <strain evidence="1 2">DSM 18246</strain>
    </source>
</reference>
<accession>A0A417YGH8</accession>
<dbReference type="AlphaFoldDB" id="A0A417YGH8"/>
<keyword evidence="2" id="KW-1185">Reference proteome</keyword>
<sequence length="95" mass="11095">MTEEEVLTGIREKHLSEVTSLELVWLYKQVDEKIKLKERFEVLSEHHNQALEDIQLYNLVLQFYADGRNYLEGFLPSSIKLDGGRKASKLLEAMK</sequence>
<organism evidence="1 2">
    <name type="scientific">Oceanobacillus profundus</name>
    <dbReference type="NCBI Taxonomy" id="372463"/>
    <lineage>
        <taxon>Bacteria</taxon>
        <taxon>Bacillati</taxon>
        <taxon>Bacillota</taxon>
        <taxon>Bacilli</taxon>
        <taxon>Bacillales</taxon>
        <taxon>Bacillaceae</taxon>
        <taxon>Oceanobacillus</taxon>
    </lineage>
</organism>
<proteinExistence type="predicted"/>
<dbReference type="RefSeq" id="WP_118889486.1">
    <property type="nucleotide sequence ID" value="NZ_PHUT01000007.1"/>
</dbReference>
<comment type="caution">
    <text evidence="1">The sequence shown here is derived from an EMBL/GenBank/DDBJ whole genome shotgun (WGS) entry which is preliminary data.</text>
</comment>
<evidence type="ECO:0000313" key="1">
    <source>
        <dbReference type="EMBL" id="RHW31928.1"/>
    </source>
</evidence>
<gene>
    <name evidence="1" type="ORF">D1B32_11865</name>
</gene>
<evidence type="ECO:0000313" key="2">
    <source>
        <dbReference type="Proteomes" id="UP000285456"/>
    </source>
</evidence>
<dbReference type="Proteomes" id="UP000285456">
    <property type="component" value="Unassembled WGS sequence"/>
</dbReference>
<protein>
    <submittedName>
        <fullName evidence="1">Uncharacterized protein</fullName>
    </submittedName>
</protein>